<sequence>MGGGGDSAGLPEEEDDRRVPPVIDREEGKTGRLGCWAEVGCGKRRKEEKEREELGRLERKRESERGVTIVHYDLKPCNIILDSDFVDHVGDFGLARVLHQDHSNMSDKSSGCTTMRGRIGNTAPGMVQLLKFIYVFIRIFNPECGLGNKVAMLGNKVLHASYSLSL</sequence>
<dbReference type="Proteomes" id="UP000324897">
    <property type="component" value="Chromosome 1"/>
</dbReference>
<dbReference type="PROSITE" id="PS50011">
    <property type="entry name" value="PROTEIN_KINASE_DOM"/>
    <property type="match status" value="1"/>
</dbReference>
<proteinExistence type="predicted"/>
<dbReference type="PANTHER" id="PTHR48055:SF55">
    <property type="entry name" value="PROTEIN KINASE DOMAIN-CONTAINING PROTEIN"/>
    <property type="match status" value="1"/>
</dbReference>
<comment type="caution">
    <text evidence="3">The sequence shown here is derived from an EMBL/GenBank/DDBJ whole genome shotgun (WGS) entry which is preliminary data.</text>
</comment>
<accession>A0A5J9V9Z6</accession>
<organism evidence="3 4">
    <name type="scientific">Eragrostis curvula</name>
    <name type="common">weeping love grass</name>
    <dbReference type="NCBI Taxonomy" id="38414"/>
    <lineage>
        <taxon>Eukaryota</taxon>
        <taxon>Viridiplantae</taxon>
        <taxon>Streptophyta</taxon>
        <taxon>Embryophyta</taxon>
        <taxon>Tracheophyta</taxon>
        <taxon>Spermatophyta</taxon>
        <taxon>Magnoliopsida</taxon>
        <taxon>Liliopsida</taxon>
        <taxon>Poales</taxon>
        <taxon>Poaceae</taxon>
        <taxon>PACMAD clade</taxon>
        <taxon>Chloridoideae</taxon>
        <taxon>Eragrostideae</taxon>
        <taxon>Eragrostidinae</taxon>
        <taxon>Eragrostis</taxon>
    </lineage>
</organism>
<dbReference type="GO" id="GO:0005524">
    <property type="term" value="F:ATP binding"/>
    <property type="evidence" value="ECO:0007669"/>
    <property type="project" value="InterPro"/>
</dbReference>
<gene>
    <name evidence="3" type="ORF">EJB05_24857</name>
</gene>
<protein>
    <recommendedName>
        <fullName evidence="2">Protein kinase domain-containing protein</fullName>
    </recommendedName>
</protein>
<dbReference type="InterPro" id="IPR011009">
    <property type="entry name" value="Kinase-like_dom_sf"/>
</dbReference>
<dbReference type="AlphaFoldDB" id="A0A5J9V9Z6"/>
<reference evidence="3 4" key="1">
    <citation type="journal article" date="2019" name="Sci. Rep.">
        <title>A high-quality genome of Eragrostis curvula grass provides insights into Poaceae evolution and supports new strategies to enhance forage quality.</title>
        <authorList>
            <person name="Carballo J."/>
            <person name="Santos B.A.C.M."/>
            <person name="Zappacosta D."/>
            <person name="Garbus I."/>
            <person name="Selva J.P."/>
            <person name="Gallo C.A."/>
            <person name="Diaz A."/>
            <person name="Albertini E."/>
            <person name="Caccamo M."/>
            <person name="Echenique V."/>
        </authorList>
    </citation>
    <scope>NUCLEOTIDE SEQUENCE [LARGE SCALE GENOMIC DNA]</scope>
    <source>
        <strain evidence="4">cv. Victoria</strain>
        <tissue evidence="3">Leaf</tissue>
    </source>
</reference>
<feature type="region of interest" description="Disordered" evidence="1">
    <location>
        <begin position="1"/>
        <end position="26"/>
    </location>
</feature>
<feature type="compositionally biased region" description="Basic and acidic residues" evidence="1">
    <location>
        <begin position="16"/>
        <end position="26"/>
    </location>
</feature>
<evidence type="ECO:0000259" key="2">
    <source>
        <dbReference type="PROSITE" id="PS50011"/>
    </source>
</evidence>
<dbReference type="EMBL" id="RWGY01000011">
    <property type="protein sequence ID" value="TVU33072.1"/>
    <property type="molecule type" value="Genomic_DNA"/>
</dbReference>
<keyword evidence="4" id="KW-1185">Reference proteome</keyword>
<evidence type="ECO:0000313" key="4">
    <source>
        <dbReference type="Proteomes" id="UP000324897"/>
    </source>
</evidence>
<dbReference type="OrthoDB" id="1103805at2759"/>
<dbReference type="InterPro" id="IPR000719">
    <property type="entry name" value="Prot_kinase_dom"/>
</dbReference>
<dbReference type="SUPFAM" id="SSF56112">
    <property type="entry name" value="Protein kinase-like (PK-like)"/>
    <property type="match status" value="1"/>
</dbReference>
<dbReference type="Gene3D" id="1.10.510.10">
    <property type="entry name" value="Transferase(Phosphotransferase) domain 1"/>
    <property type="match status" value="1"/>
</dbReference>
<dbReference type="InterPro" id="IPR051564">
    <property type="entry name" value="LRR_receptor-like_kinase"/>
</dbReference>
<dbReference type="InterPro" id="IPR008271">
    <property type="entry name" value="Ser/Thr_kinase_AS"/>
</dbReference>
<dbReference type="PANTHER" id="PTHR48055">
    <property type="entry name" value="LEUCINE-RICH REPEAT RECEPTOR PROTEIN KINASE EMS1"/>
    <property type="match status" value="1"/>
</dbReference>
<name>A0A5J9V9Z6_9POAL</name>
<dbReference type="Gramene" id="TVU33072">
    <property type="protein sequence ID" value="TVU33072"/>
    <property type="gene ID" value="EJB05_24857"/>
</dbReference>
<dbReference type="PROSITE" id="PS00108">
    <property type="entry name" value="PROTEIN_KINASE_ST"/>
    <property type="match status" value="1"/>
</dbReference>
<feature type="domain" description="Protein kinase" evidence="2">
    <location>
        <begin position="1"/>
        <end position="166"/>
    </location>
</feature>
<dbReference type="GO" id="GO:0004672">
    <property type="term" value="F:protein kinase activity"/>
    <property type="evidence" value="ECO:0007669"/>
    <property type="project" value="InterPro"/>
</dbReference>
<evidence type="ECO:0000256" key="1">
    <source>
        <dbReference type="SAM" id="MobiDB-lite"/>
    </source>
</evidence>
<feature type="non-terminal residue" evidence="3">
    <location>
        <position position="1"/>
    </location>
</feature>
<dbReference type="GO" id="GO:0016020">
    <property type="term" value="C:membrane"/>
    <property type="evidence" value="ECO:0007669"/>
    <property type="project" value="TreeGrafter"/>
</dbReference>
<evidence type="ECO:0000313" key="3">
    <source>
        <dbReference type="EMBL" id="TVU33072.1"/>
    </source>
</evidence>